<dbReference type="Gene3D" id="3.90.1200.10">
    <property type="match status" value="1"/>
</dbReference>
<dbReference type="InterPro" id="IPR004119">
    <property type="entry name" value="EcKL"/>
</dbReference>
<dbReference type="KEGG" id="tpal:117642890"/>
<evidence type="ECO:0000259" key="2">
    <source>
        <dbReference type="SMART" id="SM00587"/>
    </source>
</evidence>
<proteinExistence type="predicted"/>
<dbReference type="Proteomes" id="UP000515158">
    <property type="component" value="Unplaced"/>
</dbReference>
<evidence type="ECO:0000313" key="3">
    <source>
        <dbReference type="Proteomes" id="UP000515158"/>
    </source>
</evidence>
<dbReference type="RefSeq" id="XP_034237403.1">
    <property type="nucleotide sequence ID" value="XM_034381512.1"/>
</dbReference>
<dbReference type="SMART" id="SM00587">
    <property type="entry name" value="CHK"/>
    <property type="match status" value="1"/>
</dbReference>
<dbReference type="PANTHER" id="PTHR11012">
    <property type="entry name" value="PROTEIN KINASE-LIKE DOMAIN-CONTAINING"/>
    <property type="match status" value="1"/>
</dbReference>
<dbReference type="GeneID" id="117642890"/>
<dbReference type="InParanoid" id="A0A6P8YCK5"/>
<organism evidence="4">
    <name type="scientific">Thrips palmi</name>
    <name type="common">Melon thrips</name>
    <dbReference type="NCBI Taxonomy" id="161013"/>
    <lineage>
        <taxon>Eukaryota</taxon>
        <taxon>Metazoa</taxon>
        <taxon>Ecdysozoa</taxon>
        <taxon>Arthropoda</taxon>
        <taxon>Hexapoda</taxon>
        <taxon>Insecta</taxon>
        <taxon>Pterygota</taxon>
        <taxon>Neoptera</taxon>
        <taxon>Paraneoptera</taxon>
        <taxon>Thysanoptera</taxon>
        <taxon>Terebrantia</taxon>
        <taxon>Thripoidea</taxon>
        <taxon>Thripidae</taxon>
        <taxon>Thrips</taxon>
    </lineage>
</organism>
<dbReference type="SUPFAM" id="SSF56112">
    <property type="entry name" value="Protein kinase-like (PK-like)"/>
    <property type="match status" value="1"/>
</dbReference>
<dbReference type="PANTHER" id="PTHR11012:SF48">
    <property type="entry name" value="CHK KINASE-LIKE DOMAIN-CONTAINING PROTEIN-RELATED"/>
    <property type="match status" value="1"/>
</dbReference>
<reference evidence="4" key="1">
    <citation type="submission" date="2025-08" db="UniProtKB">
        <authorList>
            <consortium name="RefSeq"/>
        </authorList>
    </citation>
    <scope>IDENTIFICATION</scope>
    <source>
        <tissue evidence="4">Total insect</tissue>
    </source>
</reference>
<accession>A0A6P8YCK5</accession>
<feature type="domain" description="CHK kinase-like" evidence="2">
    <location>
        <begin position="131"/>
        <end position="339"/>
    </location>
</feature>
<dbReference type="AlphaFoldDB" id="A0A6P8YCK5"/>
<dbReference type="Pfam" id="PF02958">
    <property type="entry name" value="EcKL"/>
    <property type="match status" value="1"/>
</dbReference>
<dbReference type="InterPro" id="IPR011009">
    <property type="entry name" value="Kinase-like_dom_sf"/>
</dbReference>
<name>A0A6P8YCK5_THRPL</name>
<feature type="coiled-coil region" evidence="1">
    <location>
        <begin position="406"/>
        <end position="433"/>
    </location>
</feature>
<dbReference type="OrthoDB" id="6334212at2759"/>
<protein>
    <submittedName>
        <fullName evidence="4">Uncharacterized protein LOC117642890 isoform X1</fullName>
    </submittedName>
</protein>
<keyword evidence="1" id="KW-0175">Coiled coil</keyword>
<evidence type="ECO:0000256" key="1">
    <source>
        <dbReference type="SAM" id="Coils"/>
    </source>
</evidence>
<sequence>MAPVSEVLAPEPTLLQGDELEAVLCRALSCKASAFNLLDYSQKLGSAVNGFLSLCGSLALEVEGPDGPRTLHVFVKRADARDVTTGLDSFPRETLYYMNTVPLLEKAWFGAAARVTPDLGPAPYLATDDVVVMEDLIRRGYAGKPDWIWNALDYGAVQQCLRAQARLHAASLVLERRDGVRLAKAVPDLRDDVYVNRRPGNTGRRMFDVAADIVCDYLLPRMFHRLKVPQTKTELWRLQDETRDLFLELDLEKLLAAYPDELLVLCHGDSWPNNFLFKKDKEGRVEHVALVDFQMVRLGMPALDLLMFLHVGTRRCFRRQHQDSLLRGYHEDLLRFTRERGLDISKDFTMADLSKSVERLSFVGRAFSCSYRPVLAGDPADLAGLFVDSGKRASLMVETATRGPLVAKWYEENEKYRDMMQEAVEELLGLQAADDADEPASPS</sequence>
<keyword evidence="3" id="KW-1185">Reference proteome</keyword>
<evidence type="ECO:0000313" key="4">
    <source>
        <dbReference type="RefSeq" id="XP_034237403.1"/>
    </source>
</evidence>
<dbReference type="InterPro" id="IPR015897">
    <property type="entry name" value="CHK_kinase-like"/>
</dbReference>
<gene>
    <name evidence="4" type="primary">LOC117642890</name>
</gene>